<dbReference type="GO" id="GO:0000976">
    <property type="term" value="F:transcription cis-regulatory region binding"/>
    <property type="evidence" value="ECO:0007669"/>
    <property type="project" value="TreeGrafter"/>
</dbReference>
<dbReference type="Gene3D" id="3.40.190.10">
    <property type="entry name" value="Periplasmic binding protein-like II"/>
    <property type="match status" value="2"/>
</dbReference>
<keyword evidence="7" id="KW-1185">Reference proteome</keyword>
<dbReference type="Pfam" id="PF03466">
    <property type="entry name" value="LysR_substrate"/>
    <property type="match status" value="1"/>
</dbReference>
<accession>A0A261SIZ4</accession>
<dbReference type="InterPro" id="IPR000847">
    <property type="entry name" value="LysR_HTH_N"/>
</dbReference>
<evidence type="ECO:0000313" key="7">
    <source>
        <dbReference type="Proteomes" id="UP000216020"/>
    </source>
</evidence>
<dbReference type="EMBL" id="NEVM01000001">
    <property type="protein sequence ID" value="OZI37408.1"/>
    <property type="molecule type" value="Genomic_DNA"/>
</dbReference>
<comment type="caution">
    <text evidence="6">The sequence shown here is derived from an EMBL/GenBank/DDBJ whole genome shotgun (WGS) entry which is preliminary data.</text>
</comment>
<dbReference type="Proteomes" id="UP000216020">
    <property type="component" value="Unassembled WGS sequence"/>
</dbReference>
<keyword evidence="2" id="KW-0805">Transcription regulation</keyword>
<gene>
    <name evidence="6" type="ORF">CAL29_03055</name>
</gene>
<keyword evidence="4" id="KW-0804">Transcription</keyword>
<proteinExistence type="inferred from homology"/>
<evidence type="ECO:0000256" key="4">
    <source>
        <dbReference type="ARBA" id="ARBA00023163"/>
    </source>
</evidence>
<dbReference type="GO" id="GO:0003700">
    <property type="term" value="F:DNA-binding transcription factor activity"/>
    <property type="evidence" value="ECO:0007669"/>
    <property type="project" value="InterPro"/>
</dbReference>
<dbReference type="OrthoDB" id="8651113at2"/>
<name>A0A261SIZ4_9BORD</name>
<dbReference type="Gene3D" id="1.10.10.10">
    <property type="entry name" value="Winged helix-like DNA-binding domain superfamily/Winged helix DNA-binding domain"/>
    <property type="match status" value="1"/>
</dbReference>
<feature type="domain" description="HTH lysR-type" evidence="5">
    <location>
        <begin position="1"/>
        <end position="58"/>
    </location>
</feature>
<dbReference type="PANTHER" id="PTHR30126">
    <property type="entry name" value="HTH-TYPE TRANSCRIPTIONAL REGULATOR"/>
    <property type="match status" value="1"/>
</dbReference>
<protein>
    <submittedName>
        <fullName evidence="6">LysR family transcriptional regulator</fullName>
    </submittedName>
</protein>
<evidence type="ECO:0000256" key="1">
    <source>
        <dbReference type="ARBA" id="ARBA00009437"/>
    </source>
</evidence>
<dbReference type="RefSeq" id="WP_094851514.1">
    <property type="nucleotide sequence ID" value="NZ_NEVM01000001.1"/>
</dbReference>
<dbReference type="AlphaFoldDB" id="A0A261SIZ4"/>
<comment type="similarity">
    <text evidence="1">Belongs to the LysR transcriptional regulatory family.</text>
</comment>
<dbReference type="PRINTS" id="PR00039">
    <property type="entry name" value="HTHLYSR"/>
</dbReference>
<evidence type="ECO:0000256" key="3">
    <source>
        <dbReference type="ARBA" id="ARBA00023125"/>
    </source>
</evidence>
<dbReference type="PROSITE" id="PS50931">
    <property type="entry name" value="HTH_LYSR"/>
    <property type="match status" value="1"/>
</dbReference>
<organism evidence="6 7">
    <name type="scientific">Bordetella genomosp. 10</name>
    <dbReference type="NCBI Taxonomy" id="1416804"/>
    <lineage>
        <taxon>Bacteria</taxon>
        <taxon>Pseudomonadati</taxon>
        <taxon>Pseudomonadota</taxon>
        <taxon>Betaproteobacteria</taxon>
        <taxon>Burkholderiales</taxon>
        <taxon>Alcaligenaceae</taxon>
        <taxon>Bordetella</taxon>
    </lineage>
</organism>
<dbReference type="CDD" id="cd05466">
    <property type="entry name" value="PBP2_LTTR_substrate"/>
    <property type="match status" value="1"/>
</dbReference>
<dbReference type="InterPro" id="IPR036390">
    <property type="entry name" value="WH_DNA-bd_sf"/>
</dbReference>
<dbReference type="InterPro" id="IPR036388">
    <property type="entry name" value="WH-like_DNA-bd_sf"/>
</dbReference>
<sequence length="309" mass="34582">MNLKSLEIFYWVVNLSSFNKAAAKLHTTQPAVSQRIAALEEELGIRALDRSSRAVKLTAKGRVLYDYAERFLALHAEMMQEVAEAHLVSGVLRLGVAETIVHTWLVEFLEQCRHKYPNLTVDIVVDITPKLRDDVKSGELDMAFLLGPQQDGELVEEPLCSYELNFFSAPSFKVGKEPLSISDIVAHPLLTFPKRTYPYTFLRQALMTPEHGAPRIFTNWSMSTIVRMAEDGFGVCVVPRLAVLKEVEQGRLKVRRTQLQLRDLSFAVAYARGSDEPIKAALAKLAGEIARTSMAGHRKRTRTARSAAS</sequence>
<dbReference type="Pfam" id="PF00126">
    <property type="entry name" value="HTH_1"/>
    <property type="match status" value="1"/>
</dbReference>
<dbReference type="FunFam" id="1.10.10.10:FF:000001">
    <property type="entry name" value="LysR family transcriptional regulator"/>
    <property type="match status" value="1"/>
</dbReference>
<reference evidence="7" key="1">
    <citation type="submission" date="2017-05" db="EMBL/GenBank/DDBJ databases">
        <title>Complete and WGS of Bordetella genogroups.</title>
        <authorList>
            <person name="Spilker T."/>
            <person name="Lipuma J."/>
        </authorList>
    </citation>
    <scope>NUCLEOTIDE SEQUENCE [LARGE SCALE GENOMIC DNA]</scope>
    <source>
        <strain evidence="7">AU16122</strain>
    </source>
</reference>
<evidence type="ECO:0000259" key="5">
    <source>
        <dbReference type="PROSITE" id="PS50931"/>
    </source>
</evidence>
<dbReference type="SUPFAM" id="SSF46785">
    <property type="entry name" value="Winged helix' DNA-binding domain"/>
    <property type="match status" value="1"/>
</dbReference>
<dbReference type="InterPro" id="IPR005119">
    <property type="entry name" value="LysR_subst-bd"/>
</dbReference>
<evidence type="ECO:0000256" key="2">
    <source>
        <dbReference type="ARBA" id="ARBA00023015"/>
    </source>
</evidence>
<evidence type="ECO:0000313" key="6">
    <source>
        <dbReference type="EMBL" id="OZI37408.1"/>
    </source>
</evidence>
<keyword evidence="3" id="KW-0238">DNA-binding</keyword>
<dbReference type="SUPFAM" id="SSF53850">
    <property type="entry name" value="Periplasmic binding protein-like II"/>
    <property type="match status" value="1"/>
</dbReference>
<dbReference type="PANTHER" id="PTHR30126:SF77">
    <property type="entry name" value="TRANSCRIPTIONAL REGULATORY PROTEIN"/>
    <property type="match status" value="1"/>
</dbReference>